<dbReference type="PANTHER" id="PTHR15141:SF76">
    <property type="entry name" value="TRANSCRIPTION ELONGATION FACTOR B POLYPEPTIDE 3"/>
    <property type="match status" value="1"/>
</dbReference>
<evidence type="ECO:0000313" key="2">
    <source>
        <dbReference type="EMBL" id="KAF9447667.1"/>
    </source>
</evidence>
<proteinExistence type="predicted"/>
<dbReference type="AlphaFoldDB" id="A0A9P6C1E2"/>
<dbReference type="PANTHER" id="PTHR15141">
    <property type="entry name" value="TRANSCRIPTION ELONGATION FACTOR B POLYPEPTIDE 3"/>
    <property type="match status" value="1"/>
</dbReference>
<dbReference type="OrthoDB" id="21513at2759"/>
<feature type="compositionally biased region" description="Polar residues" evidence="1">
    <location>
        <begin position="265"/>
        <end position="278"/>
    </location>
</feature>
<accession>A0A9P6C1E2</accession>
<feature type="region of interest" description="Disordered" evidence="1">
    <location>
        <begin position="182"/>
        <end position="309"/>
    </location>
</feature>
<evidence type="ECO:0008006" key="4">
    <source>
        <dbReference type="Google" id="ProtNLM"/>
    </source>
</evidence>
<dbReference type="GO" id="GO:0070449">
    <property type="term" value="C:elongin complex"/>
    <property type="evidence" value="ECO:0007669"/>
    <property type="project" value="InterPro"/>
</dbReference>
<dbReference type="Pfam" id="PF06881">
    <property type="entry name" value="Elongin_A"/>
    <property type="match status" value="1"/>
</dbReference>
<feature type="compositionally biased region" description="Low complexity" evidence="1">
    <location>
        <begin position="279"/>
        <end position="295"/>
    </location>
</feature>
<reference evidence="2" key="1">
    <citation type="submission" date="2020-11" db="EMBL/GenBank/DDBJ databases">
        <authorList>
            <consortium name="DOE Joint Genome Institute"/>
            <person name="Ahrendt S."/>
            <person name="Riley R."/>
            <person name="Andreopoulos W."/>
            <person name="Labutti K."/>
            <person name="Pangilinan J."/>
            <person name="Ruiz-Duenas F.J."/>
            <person name="Barrasa J.M."/>
            <person name="Sanchez-Garcia M."/>
            <person name="Camarero S."/>
            <person name="Miyauchi S."/>
            <person name="Serrano A."/>
            <person name="Linde D."/>
            <person name="Babiker R."/>
            <person name="Drula E."/>
            <person name="Ayuso-Fernandez I."/>
            <person name="Pacheco R."/>
            <person name="Padilla G."/>
            <person name="Ferreira P."/>
            <person name="Barriuso J."/>
            <person name="Kellner H."/>
            <person name="Castanera R."/>
            <person name="Alfaro M."/>
            <person name="Ramirez L."/>
            <person name="Pisabarro A.G."/>
            <person name="Kuo A."/>
            <person name="Tritt A."/>
            <person name="Lipzen A."/>
            <person name="He G."/>
            <person name="Yan M."/>
            <person name="Ng V."/>
            <person name="Cullen D."/>
            <person name="Martin F."/>
            <person name="Rosso M.-N."/>
            <person name="Henrissat B."/>
            <person name="Hibbett D."/>
            <person name="Martinez A.T."/>
            <person name="Grigoriev I.V."/>
        </authorList>
    </citation>
    <scope>NUCLEOTIDE SEQUENCE</scope>
    <source>
        <strain evidence="2">MF-IS2</strain>
    </source>
</reference>
<evidence type="ECO:0000313" key="3">
    <source>
        <dbReference type="Proteomes" id="UP000807342"/>
    </source>
</evidence>
<evidence type="ECO:0000256" key="1">
    <source>
        <dbReference type="SAM" id="MobiDB-lite"/>
    </source>
</evidence>
<organism evidence="2 3">
    <name type="scientific">Macrolepiota fuliginosa MF-IS2</name>
    <dbReference type="NCBI Taxonomy" id="1400762"/>
    <lineage>
        <taxon>Eukaryota</taxon>
        <taxon>Fungi</taxon>
        <taxon>Dikarya</taxon>
        <taxon>Basidiomycota</taxon>
        <taxon>Agaricomycotina</taxon>
        <taxon>Agaricomycetes</taxon>
        <taxon>Agaricomycetidae</taxon>
        <taxon>Agaricales</taxon>
        <taxon>Agaricineae</taxon>
        <taxon>Agaricaceae</taxon>
        <taxon>Macrolepiota</taxon>
    </lineage>
</organism>
<dbReference type="GO" id="GO:0006368">
    <property type="term" value="P:transcription elongation by RNA polymerase II"/>
    <property type="evidence" value="ECO:0007669"/>
    <property type="project" value="InterPro"/>
</dbReference>
<feature type="compositionally biased region" description="Low complexity" evidence="1">
    <location>
        <begin position="240"/>
        <end position="262"/>
    </location>
</feature>
<dbReference type="EMBL" id="MU151190">
    <property type="protein sequence ID" value="KAF9447667.1"/>
    <property type="molecule type" value="Genomic_DNA"/>
</dbReference>
<dbReference type="InterPro" id="IPR051870">
    <property type="entry name" value="Elongin-A_domain"/>
</dbReference>
<name>A0A9P6C1E2_9AGAR</name>
<gene>
    <name evidence="2" type="ORF">P691DRAFT_671037</name>
</gene>
<keyword evidence="3" id="KW-1185">Reference proteome</keyword>
<comment type="caution">
    <text evidence="2">The sequence shown here is derived from an EMBL/GenBank/DDBJ whole genome shotgun (WGS) entry which is preliminary data.</text>
</comment>
<dbReference type="Proteomes" id="UP000807342">
    <property type="component" value="Unassembled WGS sequence"/>
</dbReference>
<protein>
    <recommendedName>
        <fullName evidence="4">Elongin-A</fullName>
    </recommendedName>
</protein>
<sequence length="331" mass="36582">MSDTELPTNGRVPTLVQLCQRVASSCVDSIVTLGDDLSYPLVRPILERCSSEQLLQLEGTSPHLQHDTLEIWMHLCIRKYPTAVEKYLDDDSLEPTSWRERYMALKHEEKRRFERLGSKLKAQRMEVEERKKEREVKLIDRVPPSKRPRTGGWGAPVQPKTLLQKTLSEASKIQKTMYTSRMIPPMNSSKSYRVLPRPSCPIIPPSTSTTAGRVSVNTVPKRPISGPSGLSSKISPRAPLPSSSVCQPSPSTSSLSNSRPIPTSVIPQTATTTVPQSGTAPVKKPSAASPSSTPADARPIKAIPIKKDPMATLFVPKHRAYSQRPVTQRPV</sequence>
<dbReference type="InterPro" id="IPR010684">
    <property type="entry name" value="RNA_pol_II_trans_fac_SIII_A"/>
</dbReference>
<dbReference type="Gene3D" id="6.10.250.3180">
    <property type="match status" value="1"/>
</dbReference>